<accession>A0A9Q3BVA5</accession>
<evidence type="ECO:0000313" key="2">
    <source>
        <dbReference type="Proteomes" id="UP000765509"/>
    </source>
</evidence>
<gene>
    <name evidence="1" type="ORF">O181_012829</name>
</gene>
<evidence type="ECO:0000313" key="1">
    <source>
        <dbReference type="EMBL" id="MBW0473114.1"/>
    </source>
</evidence>
<dbReference type="EMBL" id="AVOT02003300">
    <property type="protein sequence ID" value="MBW0473114.1"/>
    <property type="molecule type" value="Genomic_DNA"/>
</dbReference>
<dbReference type="AlphaFoldDB" id="A0A9Q3BVA5"/>
<proteinExistence type="predicted"/>
<keyword evidence="2" id="KW-1185">Reference proteome</keyword>
<reference evidence="1" key="1">
    <citation type="submission" date="2021-03" db="EMBL/GenBank/DDBJ databases">
        <title>Draft genome sequence of rust myrtle Austropuccinia psidii MF-1, a brazilian biotype.</title>
        <authorList>
            <person name="Quecine M.C."/>
            <person name="Pachon D.M.R."/>
            <person name="Bonatelli M.L."/>
            <person name="Correr F.H."/>
            <person name="Franceschini L.M."/>
            <person name="Leite T.F."/>
            <person name="Margarido G.R.A."/>
            <person name="Almeida C.A."/>
            <person name="Ferrarezi J.A."/>
            <person name="Labate C.A."/>
        </authorList>
    </citation>
    <scope>NUCLEOTIDE SEQUENCE</scope>
    <source>
        <strain evidence="1">MF-1</strain>
    </source>
</reference>
<protein>
    <submittedName>
        <fullName evidence="1">Uncharacterized protein</fullName>
    </submittedName>
</protein>
<organism evidence="1 2">
    <name type="scientific">Austropuccinia psidii MF-1</name>
    <dbReference type="NCBI Taxonomy" id="1389203"/>
    <lineage>
        <taxon>Eukaryota</taxon>
        <taxon>Fungi</taxon>
        <taxon>Dikarya</taxon>
        <taxon>Basidiomycota</taxon>
        <taxon>Pucciniomycotina</taxon>
        <taxon>Pucciniomycetes</taxon>
        <taxon>Pucciniales</taxon>
        <taxon>Sphaerophragmiaceae</taxon>
        <taxon>Austropuccinia</taxon>
    </lineage>
</organism>
<sequence>MHAKYSLPETHLTADLSNLWHQWLGNPGSQIIGAMGLSSFNHSCRTFPEADTEDETCPVSPRFVEKIHSEDPVPQPEDVSTVVDEIHSSLGNNRSEATPEQKNASHIRVIGPRHPTLITNNILPY</sequence>
<comment type="caution">
    <text evidence="1">The sequence shown here is derived from an EMBL/GenBank/DDBJ whole genome shotgun (WGS) entry which is preliminary data.</text>
</comment>
<dbReference type="Proteomes" id="UP000765509">
    <property type="component" value="Unassembled WGS sequence"/>
</dbReference>
<name>A0A9Q3BVA5_9BASI</name>